<dbReference type="InterPro" id="IPR051127">
    <property type="entry name" value="Fungal_SecMet_Regulators"/>
</dbReference>
<sequence length="680" mass="75677">MSLSLSPTIKSKTQSCAECRRRRIRCDAQVVPCGQCVYYQVPELCHYPARKTRKAPSLTLGREYADVSNAYERGRGILSRLFPKHSLEDLEHLSCDQLLALLPAASLQVPSSSSISPSSAQLSPQVAAARCVAGACDSPTATILDLEPSPDQEFEWNETEDDDIHRRFSEDDVNGLSILFETGKHSYLGISSVPTIMRVMVHSSPQLREAIQKRRETQSLRPRPYLPATPREMDRCAQPIINDEASLVDAYFRTVHGITPMIDELGFRQCRAVGGGLGRARGPWLALYNMVLTLGYIAANDDSQPGHGIYFGRASKHLDMGCFASGHIYTLQALALYGGYYLHYLNRPNMASAVMGAAHRMAVAMGLHQVPPSIEASSSSGSNVDGRARTWWSLFCLDVWAGTTLGRPIGGLWNVDSMASSPMHLGADLDYQSISIRASASFCRIAARIQDRMARLPLLLPNELKQFDQELLAWHSDVHPIFRDPQHSPEPIRLASLTLQYRYLNQRMTLHRSCLLLRSLGASSRSECSPRDETAAIADTCVAIARETIELIKVKWYPNQLVAWNSSWFLFQAVLVVLLELNSATPETDVQPLERDIAESLTLFNEMSRWRSPAAHTHDLIQFIYESRALEEHDPEAEELLSDEALMILLGFEPNSDLTWAGLFNAEQGSYESGMFGFGS</sequence>
<keyword evidence="7" id="KW-1185">Reference proteome</keyword>
<dbReference type="SUPFAM" id="SSF57701">
    <property type="entry name" value="Zn2/Cys6 DNA-binding domain"/>
    <property type="match status" value="1"/>
</dbReference>
<dbReference type="PROSITE" id="PS00463">
    <property type="entry name" value="ZN2_CY6_FUNGAL_1"/>
    <property type="match status" value="1"/>
</dbReference>
<evidence type="ECO:0000256" key="2">
    <source>
        <dbReference type="ARBA" id="ARBA00023015"/>
    </source>
</evidence>
<dbReference type="GO" id="GO:0000981">
    <property type="term" value="F:DNA-binding transcription factor activity, RNA polymerase II-specific"/>
    <property type="evidence" value="ECO:0007669"/>
    <property type="project" value="InterPro"/>
</dbReference>
<dbReference type="OrthoDB" id="3362851at2759"/>
<feature type="domain" description="Zn(2)-C6 fungal-type" evidence="5">
    <location>
        <begin position="15"/>
        <end position="47"/>
    </location>
</feature>
<gene>
    <name evidence="6" type="ORF">CSOL1703_00014818</name>
</gene>
<evidence type="ECO:0000259" key="5">
    <source>
        <dbReference type="PROSITE" id="PS50048"/>
    </source>
</evidence>
<dbReference type="PANTHER" id="PTHR47424:SF5">
    <property type="entry name" value="ZN(II)2CYS6 TRANSCRIPTION FACTOR (EUROFUNG)"/>
    <property type="match status" value="1"/>
</dbReference>
<dbReference type="InterPro" id="IPR001138">
    <property type="entry name" value="Zn2Cys6_DnaBD"/>
</dbReference>
<dbReference type="EMBL" id="CABFOC020000040">
    <property type="protein sequence ID" value="CAH0051495.1"/>
    <property type="molecule type" value="Genomic_DNA"/>
</dbReference>
<dbReference type="PANTHER" id="PTHR47424">
    <property type="entry name" value="REGULATORY PROTEIN GAL4"/>
    <property type="match status" value="1"/>
</dbReference>
<evidence type="ECO:0000256" key="3">
    <source>
        <dbReference type="ARBA" id="ARBA00023163"/>
    </source>
</evidence>
<dbReference type="Gene3D" id="4.10.240.10">
    <property type="entry name" value="Zn(2)-C6 fungal-type DNA-binding domain"/>
    <property type="match status" value="1"/>
</dbReference>
<evidence type="ECO:0000256" key="4">
    <source>
        <dbReference type="ARBA" id="ARBA00023242"/>
    </source>
</evidence>
<dbReference type="GO" id="GO:0006351">
    <property type="term" value="P:DNA-templated transcription"/>
    <property type="evidence" value="ECO:0007669"/>
    <property type="project" value="InterPro"/>
</dbReference>
<dbReference type="GO" id="GO:0008270">
    <property type="term" value="F:zinc ion binding"/>
    <property type="evidence" value="ECO:0007669"/>
    <property type="project" value="InterPro"/>
</dbReference>
<dbReference type="GO" id="GO:0000978">
    <property type="term" value="F:RNA polymerase II cis-regulatory region sequence-specific DNA binding"/>
    <property type="evidence" value="ECO:0007669"/>
    <property type="project" value="TreeGrafter"/>
</dbReference>
<dbReference type="Pfam" id="PF04082">
    <property type="entry name" value="Fungal_trans"/>
    <property type="match status" value="1"/>
</dbReference>
<accession>A0A9N9Z8L1</accession>
<dbReference type="SMART" id="SM00906">
    <property type="entry name" value="Fungal_trans"/>
    <property type="match status" value="1"/>
</dbReference>
<dbReference type="AlphaFoldDB" id="A0A9N9Z8L1"/>
<dbReference type="GO" id="GO:0005634">
    <property type="term" value="C:nucleus"/>
    <property type="evidence" value="ECO:0007669"/>
    <property type="project" value="TreeGrafter"/>
</dbReference>
<evidence type="ECO:0000313" key="6">
    <source>
        <dbReference type="EMBL" id="CAH0051495.1"/>
    </source>
</evidence>
<name>A0A9N9Z8L1_9HYPO</name>
<dbReference type="CDD" id="cd00067">
    <property type="entry name" value="GAL4"/>
    <property type="match status" value="1"/>
</dbReference>
<dbReference type="Proteomes" id="UP000775872">
    <property type="component" value="Unassembled WGS sequence"/>
</dbReference>
<protein>
    <recommendedName>
        <fullName evidence="5">Zn(2)-C6 fungal-type domain-containing protein</fullName>
    </recommendedName>
</protein>
<dbReference type="GO" id="GO:0000435">
    <property type="term" value="P:positive regulation of transcription from RNA polymerase II promoter by galactose"/>
    <property type="evidence" value="ECO:0007669"/>
    <property type="project" value="TreeGrafter"/>
</dbReference>
<dbReference type="Pfam" id="PF00172">
    <property type="entry name" value="Zn_clus"/>
    <property type="match status" value="1"/>
</dbReference>
<dbReference type="InterPro" id="IPR007219">
    <property type="entry name" value="XnlR_reg_dom"/>
</dbReference>
<keyword evidence="4" id="KW-0539">Nucleus</keyword>
<dbReference type="SMART" id="SM00066">
    <property type="entry name" value="GAL4"/>
    <property type="match status" value="1"/>
</dbReference>
<reference evidence="6" key="1">
    <citation type="submission" date="2021-10" db="EMBL/GenBank/DDBJ databases">
        <authorList>
            <person name="Piombo E."/>
        </authorList>
    </citation>
    <scope>NUCLEOTIDE SEQUENCE</scope>
</reference>
<dbReference type="InterPro" id="IPR036864">
    <property type="entry name" value="Zn2-C6_fun-type_DNA-bd_sf"/>
</dbReference>
<organism evidence="6 7">
    <name type="scientific">Clonostachys solani</name>
    <dbReference type="NCBI Taxonomy" id="160281"/>
    <lineage>
        <taxon>Eukaryota</taxon>
        <taxon>Fungi</taxon>
        <taxon>Dikarya</taxon>
        <taxon>Ascomycota</taxon>
        <taxon>Pezizomycotina</taxon>
        <taxon>Sordariomycetes</taxon>
        <taxon>Hypocreomycetidae</taxon>
        <taxon>Hypocreales</taxon>
        <taxon>Bionectriaceae</taxon>
        <taxon>Clonostachys</taxon>
    </lineage>
</organism>
<proteinExistence type="predicted"/>
<dbReference type="PROSITE" id="PS50048">
    <property type="entry name" value="ZN2_CY6_FUNGAL_2"/>
    <property type="match status" value="1"/>
</dbReference>
<keyword evidence="3" id="KW-0804">Transcription</keyword>
<comment type="caution">
    <text evidence="6">The sequence shown here is derived from an EMBL/GenBank/DDBJ whole genome shotgun (WGS) entry which is preliminary data.</text>
</comment>
<keyword evidence="1" id="KW-0479">Metal-binding</keyword>
<dbReference type="CDD" id="cd12148">
    <property type="entry name" value="fungal_TF_MHR"/>
    <property type="match status" value="1"/>
</dbReference>
<evidence type="ECO:0000313" key="7">
    <source>
        <dbReference type="Proteomes" id="UP000775872"/>
    </source>
</evidence>
<keyword evidence="2" id="KW-0805">Transcription regulation</keyword>
<evidence type="ECO:0000256" key="1">
    <source>
        <dbReference type="ARBA" id="ARBA00022723"/>
    </source>
</evidence>